<evidence type="ECO:0000259" key="6">
    <source>
        <dbReference type="PROSITE" id="PS00715"/>
    </source>
</evidence>
<dbReference type="InterPro" id="IPR013325">
    <property type="entry name" value="RNA_pol_sigma_r2"/>
</dbReference>
<dbReference type="Pfam" id="PF04539">
    <property type="entry name" value="Sigma70_r3"/>
    <property type="match status" value="1"/>
</dbReference>
<evidence type="ECO:0000313" key="8">
    <source>
        <dbReference type="Proteomes" id="UP001187192"/>
    </source>
</evidence>
<dbReference type="Gene3D" id="1.10.10.10">
    <property type="entry name" value="Winged helix-like DNA-binding domain superfamily/Winged helix DNA-binding domain"/>
    <property type="match status" value="2"/>
</dbReference>
<dbReference type="AlphaFoldDB" id="A0AA88ATZ6"/>
<gene>
    <name evidence="7" type="ORF">TIFTF001_022781</name>
</gene>
<dbReference type="InterPro" id="IPR050239">
    <property type="entry name" value="Sigma-70_RNA_pol_init_factors"/>
</dbReference>
<dbReference type="SUPFAM" id="SSF88659">
    <property type="entry name" value="Sigma3 and sigma4 domains of RNA polymerase sigma factors"/>
    <property type="match status" value="2"/>
</dbReference>
<reference evidence="7" key="1">
    <citation type="submission" date="2023-07" db="EMBL/GenBank/DDBJ databases">
        <title>draft genome sequence of fig (Ficus carica).</title>
        <authorList>
            <person name="Takahashi T."/>
            <person name="Nishimura K."/>
        </authorList>
    </citation>
    <scope>NUCLEOTIDE SEQUENCE</scope>
</reference>
<dbReference type="InterPro" id="IPR014284">
    <property type="entry name" value="RNA_pol_sigma-70_dom"/>
</dbReference>
<keyword evidence="3" id="KW-0731">Sigma factor</keyword>
<comment type="caution">
    <text evidence="7">The sequence shown here is derived from an EMBL/GenBank/DDBJ whole genome shotgun (WGS) entry which is preliminary data.</text>
</comment>
<dbReference type="PRINTS" id="PR00046">
    <property type="entry name" value="SIGMA70FCT"/>
</dbReference>
<evidence type="ECO:0000313" key="7">
    <source>
        <dbReference type="EMBL" id="GMN53653.1"/>
    </source>
</evidence>
<feature type="domain" description="RNA polymerase sigma-70" evidence="6">
    <location>
        <begin position="206"/>
        <end position="219"/>
    </location>
</feature>
<organism evidence="7 8">
    <name type="scientific">Ficus carica</name>
    <name type="common">Common fig</name>
    <dbReference type="NCBI Taxonomy" id="3494"/>
    <lineage>
        <taxon>Eukaryota</taxon>
        <taxon>Viridiplantae</taxon>
        <taxon>Streptophyta</taxon>
        <taxon>Embryophyta</taxon>
        <taxon>Tracheophyta</taxon>
        <taxon>Spermatophyta</taxon>
        <taxon>Magnoliopsida</taxon>
        <taxon>eudicotyledons</taxon>
        <taxon>Gunneridae</taxon>
        <taxon>Pentapetalae</taxon>
        <taxon>rosids</taxon>
        <taxon>fabids</taxon>
        <taxon>Rosales</taxon>
        <taxon>Moraceae</taxon>
        <taxon>Ficeae</taxon>
        <taxon>Ficus</taxon>
    </lineage>
</organism>
<evidence type="ECO:0000256" key="5">
    <source>
        <dbReference type="ARBA" id="ARBA00023163"/>
    </source>
</evidence>
<dbReference type="EMBL" id="BTGU01000047">
    <property type="protein sequence ID" value="GMN53653.1"/>
    <property type="molecule type" value="Genomic_DNA"/>
</dbReference>
<name>A0AA88ATZ6_FICCA</name>
<dbReference type="Proteomes" id="UP001187192">
    <property type="component" value="Unassembled WGS sequence"/>
</dbReference>
<keyword evidence="4" id="KW-0238">DNA-binding</keyword>
<evidence type="ECO:0000256" key="1">
    <source>
        <dbReference type="ARBA" id="ARBA00007788"/>
    </source>
</evidence>
<dbReference type="GO" id="GO:0071482">
    <property type="term" value="P:cellular response to light stimulus"/>
    <property type="evidence" value="ECO:0007669"/>
    <property type="project" value="UniProtKB-ARBA"/>
</dbReference>
<dbReference type="Pfam" id="PF04545">
    <property type="entry name" value="Sigma70_r4"/>
    <property type="match status" value="1"/>
</dbReference>
<protein>
    <recommendedName>
        <fullName evidence="6">RNA polymerase sigma-70 domain-containing protein</fullName>
    </recommendedName>
</protein>
<dbReference type="InterPro" id="IPR013324">
    <property type="entry name" value="RNA_pol_sigma_r3/r4-like"/>
</dbReference>
<dbReference type="InterPro" id="IPR000943">
    <property type="entry name" value="RNA_pol_sigma70"/>
</dbReference>
<accession>A0AA88ATZ6</accession>
<dbReference type="InterPro" id="IPR007630">
    <property type="entry name" value="RNA_pol_sigma70_r4"/>
</dbReference>
<dbReference type="InterPro" id="IPR007624">
    <property type="entry name" value="RNA_pol_sigma70_r3"/>
</dbReference>
<dbReference type="GO" id="GO:0003677">
    <property type="term" value="F:DNA binding"/>
    <property type="evidence" value="ECO:0007669"/>
    <property type="project" value="UniProtKB-KW"/>
</dbReference>
<keyword evidence="2" id="KW-0805">Transcription regulation</keyword>
<keyword evidence="5" id="KW-0804">Transcription</keyword>
<keyword evidence="8" id="KW-1185">Reference proteome</keyword>
<dbReference type="GO" id="GO:0006352">
    <property type="term" value="P:DNA-templated transcription initiation"/>
    <property type="evidence" value="ECO:0007669"/>
    <property type="project" value="InterPro"/>
</dbReference>
<evidence type="ECO:0000256" key="3">
    <source>
        <dbReference type="ARBA" id="ARBA00023082"/>
    </source>
</evidence>
<dbReference type="InterPro" id="IPR007627">
    <property type="entry name" value="RNA_pol_sigma70_r2"/>
</dbReference>
<dbReference type="PANTHER" id="PTHR30603:SF47">
    <property type="entry name" value="RNA POLYMERASE SIGMA FACTOR SIGD, CHLOROPLASTIC"/>
    <property type="match status" value="1"/>
</dbReference>
<dbReference type="SUPFAM" id="SSF88946">
    <property type="entry name" value="Sigma2 domain of RNA polymerase sigma factors"/>
    <property type="match status" value="1"/>
</dbReference>
<evidence type="ECO:0000256" key="2">
    <source>
        <dbReference type="ARBA" id="ARBA00023015"/>
    </source>
</evidence>
<evidence type="ECO:0000256" key="4">
    <source>
        <dbReference type="ARBA" id="ARBA00023125"/>
    </source>
</evidence>
<dbReference type="GO" id="GO:0016987">
    <property type="term" value="F:sigma factor activity"/>
    <property type="evidence" value="ECO:0007669"/>
    <property type="project" value="UniProtKB-KW"/>
</dbReference>
<dbReference type="Pfam" id="PF04542">
    <property type="entry name" value="Sigma70_r2"/>
    <property type="match status" value="1"/>
</dbReference>
<sequence length="416" mass="46949">MRSSPSHTPNLPTLSLPTIPTPSSSKFGVSLVSNDALIVANAAEAVGLARAAAKAAREAAAVAASIGEVRRENKGGELTMRRKKRRKRGKRLELLDVEEKRDVEDVMRFSIGTVNLGFLSPREEAECCLILKEGAKLEATRLRIRSGEDHEPSSKELAKAMGMGRRSIDKMLCNERESQERISRSYRRLVTSIATGYQGKGLSFQDLIQEGSIGLLRGAQKFDPRRGNKLSTYVYWWIRQAIIRAIENKSRTVRLPGNKCGIVAKVTEANNVLNRRLRRFPTYNEIAQEIDVHVSTVRLVSERIRPPISLDRAITERGHMTLQEIIPGPDETTPEMMVKKEMLKQEIEKLIKRELSDREAHVLRLRFGLNGDLPQSCEEIGRLLKLSRERIRQINGIALSKLQHTSIVNDLRFYIE</sequence>
<dbReference type="Gene3D" id="1.10.601.10">
    <property type="entry name" value="RNA Polymerase Primary Sigma Factor"/>
    <property type="match status" value="1"/>
</dbReference>
<dbReference type="PROSITE" id="PS00715">
    <property type="entry name" value="SIGMA70_1"/>
    <property type="match status" value="1"/>
</dbReference>
<comment type="similarity">
    <text evidence="1">Belongs to the sigma-70 factor family.</text>
</comment>
<dbReference type="InterPro" id="IPR036388">
    <property type="entry name" value="WH-like_DNA-bd_sf"/>
</dbReference>
<proteinExistence type="inferred from homology"/>
<dbReference type="NCBIfam" id="TIGR02937">
    <property type="entry name" value="sigma70-ECF"/>
    <property type="match status" value="1"/>
</dbReference>
<dbReference type="PANTHER" id="PTHR30603">
    <property type="entry name" value="RNA POLYMERASE SIGMA FACTOR RPO"/>
    <property type="match status" value="1"/>
</dbReference>